<dbReference type="EMBL" id="BMAW01036742">
    <property type="protein sequence ID" value="GFU45561.1"/>
    <property type="molecule type" value="Genomic_DNA"/>
</dbReference>
<dbReference type="AlphaFoldDB" id="A0A8X6UUR7"/>
<name>A0A8X6UUR7_NEPPI</name>
<evidence type="ECO:0000313" key="2">
    <source>
        <dbReference type="Proteomes" id="UP000887013"/>
    </source>
</evidence>
<sequence>MDRLKNSASGSSLAPDYGSVNAAISDFKKNSDTIKNLRVYVTVKMGPYLEKRRNFWKSGIQTFQFIYPWFIRLHSYEQPVNGPLICENALEAIEL</sequence>
<keyword evidence="2" id="KW-1185">Reference proteome</keyword>
<comment type="caution">
    <text evidence="1">The sequence shown here is derived from an EMBL/GenBank/DDBJ whole genome shotgun (WGS) entry which is preliminary data.</text>
</comment>
<reference evidence="1" key="1">
    <citation type="submission" date="2020-08" db="EMBL/GenBank/DDBJ databases">
        <title>Multicomponent nature underlies the extraordinary mechanical properties of spider dragline silk.</title>
        <authorList>
            <person name="Kono N."/>
            <person name="Nakamura H."/>
            <person name="Mori M."/>
            <person name="Yoshida Y."/>
            <person name="Ohtoshi R."/>
            <person name="Malay A.D."/>
            <person name="Moran D.A.P."/>
            <person name="Tomita M."/>
            <person name="Numata K."/>
            <person name="Arakawa K."/>
        </authorList>
    </citation>
    <scope>NUCLEOTIDE SEQUENCE</scope>
</reference>
<accession>A0A8X6UUR7</accession>
<organism evidence="1 2">
    <name type="scientific">Nephila pilipes</name>
    <name type="common">Giant wood spider</name>
    <name type="synonym">Nephila maculata</name>
    <dbReference type="NCBI Taxonomy" id="299642"/>
    <lineage>
        <taxon>Eukaryota</taxon>
        <taxon>Metazoa</taxon>
        <taxon>Ecdysozoa</taxon>
        <taxon>Arthropoda</taxon>
        <taxon>Chelicerata</taxon>
        <taxon>Arachnida</taxon>
        <taxon>Araneae</taxon>
        <taxon>Araneomorphae</taxon>
        <taxon>Entelegynae</taxon>
        <taxon>Araneoidea</taxon>
        <taxon>Nephilidae</taxon>
        <taxon>Nephila</taxon>
    </lineage>
</organism>
<gene>
    <name evidence="1" type="ORF">NPIL_524171</name>
</gene>
<proteinExistence type="predicted"/>
<dbReference type="Proteomes" id="UP000887013">
    <property type="component" value="Unassembled WGS sequence"/>
</dbReference>
<protein>
    <submittedName>
        <fullName evidence="1">Uncharacterized protein</fullName>
    </submittedName>
</protein>
<evidence type="ECO:0000313" key="1">
    <source>
        <dbReference type="EMBL" id="GFU45561.1"/>
    </source>
</evidence>